<organism evidence="2 3">
    <name type="scientific">Anaerococcus faecalis</name>
    <dbReference type="NCBI Taxonomy" id="2742993"/>
    <lineage>
        <taxon>Bacteria</taxon>
        <taxon>Bacillati</taxon>
        <taxon>Bacillota</taxon>
        <taxon>Tissierellia</taxon>
        <taxon>Tissierellales</taxon>
        <taxon>Peptoniphilaceae</taxon>
        <taxon>Anaerococcus</taxon>
    </lineage>
</organism>
<dbReference type="Proteomes" id="UP000540919">
    <property type="component" value="Unassembled WGS sequence"/>
</dbReference>
<comment type="caution">
    <text evidence="2">The sequence shown here is derived from an EMBL/GenBank/DDBJ whole genome shotgun (WGS) entry which is preliminary data.</text>
</comment>
<keyword evidence="1" id="KW-0175">Coiled coil</keyword>
<sequence length="158" mass="18012">MSDFKVIESQEELDAIIKPRVERAIKKAKEEAKEEYESSLKSLNDENSNLKNEVGQYKKSLESMKEKDEQITGLNKTIESYKREDLKRKIAVDCGLPFNLSNRIQGEDEESMRKDAESLSNFIKNSNPSVVPLKNVNEIKDDDSGLRSLLNSLDLEGE</sequence>
<gene>
    <name evidence="2" type="ORF">HV819_07770</name>
</gene>
<dbReference type="RefSeq" id="WP_176269923.1">
    <property type="nucleotide sequence ID" value="NZ_JABVBA010000007.1"/>
</dbReference>
<name>A0ABX2NB62_9FIRM</name>
<dbReference type="EMBL" id="JABVBA010000007">
    <property type="protein sequence ID" value="NVF11875.1"/>
    <property type="molecule type" value="Genomic_DNA"/>
</dbReference>
<feature type="coiled-coil region" evidence="1">
    <location>
        <begin position="26"/>
        <end position="84"/>
    </location>
</feature>
<protein>
    <submittedName>
        <fullName evidence="2">DUF4355 domain-containing protein</fullName>
    </submittedName>
</protein>
<reference evidence="2 3" key="1">
    <citation type="submission" date="2020-06" db="EMBL/GenBank/DDBJ databases">
        <title>Anaerococcus sp. nov., isolated form swine feces.</title>
        <authorList>
            <person name="Yu S."/>
        </authorList>
    </citation>
    <scope>NUCLEOTIDE SEQUENCE [LARGE SCALE GENOMIC DNA]</scope>
    <source>
        <strain evidence="2 3">AGMB00486</strain>
    </source>
</reference>
<proteinExistence type="predicted"/>
<accession>A0ABX2NB62</accession>
<evidence type="ECO:0000313" key="2">
    <source>
        <dbReference type="EMBL" id="NVF11875.1"/>
    </source>
</evidence>
<evidence type="ECO:0000256" key="1">
    <source>
        <dbReference type="SAM" id="Coils"/>
    </source>
</evidence>
<evidence type="ECO:0000313" key="3">
    <source>
        <dbReference type="Proteomes" id="UP000540919"/>
    </source>
</evidence>
<keyword evidence="3" id="KW-1185">Reference proteome</keyword>